<dbReference type="PANTHER" id="PTHR12001">
    <property type="entry name" value="GERANYLGERANYL PYROPHOSPHATE SYNTHASE"/>
    <property type="match status" value="1"/>
</dbReference>
<evidence type="ECO:0000313" key="3">
    <source>
        <dbReference type="EMBL" id="VVC98900.1"/>
    </source>
</evidence>
<dbReference type="Gene3D" id="1.10.600.10">
    <property type="entry name" value="Farnesyl Diphosphate Synthase"/>
    <property type="match status" value="1"/>
</dbReference>
<dbReference type="InterPro" id="IPR000092">
    <property type="entry name" value="Polyprenyl_synt"/>
</dbReference>
<dbReference type="InterPro" id="IPR008949">
    <property type="entry name" value="Isoprenoid_synthase_dom_sf"/>
</dbReference>
<dbReference type="GO" id="GO:0042811">
    <property type="term" value="P:pheromone biosynthetic process"/>
    <property type="evidence" value="ECO:0007669"/>
    <property type="project" value="UniProtKB-ARBA"/>
</dbReference>
<protein>
    <recommendedName>
        <fullName evidence="5">Geranylgeranyl pyrophosphate synthase</fullName>
    </recommendedName>
</protein>
<dbReference type="Proteomes" id="UP000324832">
    <property type="component" value="Unassembled WGS sequence"/>
</dbReference>
<dbReference type="PANTHER" id="PTHR12001:SF44">
    <property type="entry name" value="GERANYLGERANYL PYROPHOSPHATE SYNTHASE"/>
    <property type="match status" value="1"/>
</dbReference>
<evidence type="ECO:0000313" key="4">
    <source>
        <dbReference type="Proteomes" id="UP000324832"/>
    </source>
</evidence>
<evidence type="ECO:0000256" key="1">
    <source>
        <dbReference type="ARBA" id="ARBA00022723"/>
    </source>
</evidence>
<keyword evidence="4" id="KW-1185">Reference proteome</keyword>
<dbReference type="GO" id="GO:0004659">
    <property type="term" value="F:prenyltransferase activity"/>
    <property type="evidence" value="ECO:0007669"/>
    <property type="project" value="InterPro"/>
</dbReference>
<dbReference type="SUPFAM" id="SSF48576">
    <property type="entry name" value="Terpenoid synthases"/>
    <property type="match status" value="1"/>
</dbReference>
<reference evidence="3 4" key="1">
    <citation type="submission" date="2017-07" db="EMBL/GenBank/DDBJ databases">
        <authorList>
            <person name="Talla V."/>
            <person name="Backstrom N."/>
        </authorList>
    </citation>
    <scope>NUCLEOTIDE SEQUENCE [LARGE SCALE GENOMIC DNA]</scope>
</reference>
<dbReference type="AlphaFoldDB" id="A0A5E4QML3"/>
<dbReference type="InterPro" id="IPR033749">
    <property type="entry name" value="Polyprenyl_synt_CS"/>
</dbReference>
<dbReference type="GO" id="GO:0046872">
    <property type="term" value="F:metal ion binding"/>
    <property type="evidence" value="ECO:0007669"/>
    <property type="project" value="UniProtKB-KW"/>
</dbReference>
<evidence type="ECO:0000256" key="2">
    <source>
        <dbReference type="ARBA" id="ARBA00022842"/>
    </source>
</evidence>
<dbReference type="PROSITE" id="PS00444">
    <property type="entry name" value="POLYPRENYL_SYNTHASE_2"/>
    <property type="match status" value="1"/>
</dbReference>
<evidence type="ECO:0008006" key="5">
    <source>
        <dbReference type="Google" id="ProtNLM"/>
    </source>
</evidence>
<gene>
    <name evidence="3" type="ORF">LSINAPIS_LOCUS9893</name>
</gene>
<sequence>MEFHLQSIASSFSDNILEAVRGQGKEIFWRDNFQCPTEEQYERMIEQKTGHVFNLFVSLMSLFSNNKTDYSHLAKLLGTYFQLIDDYCNITKTEALEEWTGAGKNQEQTSQYFYEDLTEGKFTLPIIHAAKQNGGEAVLDILRQRTTEESLKKQCVLLLEELGSLQ</sequence>
<keyword evidence="2" id="KW-0460">Magnesium</keyword>
<name>A0A5E4QML3_9NEOP</name>
<dbReference type="Pfam" id="PF00348">
    <property type="entry name" value="polyprenyl_synt"/>
    <property type="match status" value="1"/>
</dbReference>
<dbReference type="GO" id="GO:0008299">
    <property type="term" value="P:isoprenoid biosynthetic process"/>
    <property type="evidence" value="ECO:0007669"/>
    <property type="project" value="InterPro"/>
</dbReference>
<organism evidence="3 4">
    <name type="scientific">Leptidea sinapis</name>
    <dbReference type="NCBI Taxonomy" id="189913"/>
    <lineage>
        <taxon>Eukaryota</taxon>
        <taxon>Metazoa</taxon>
        <taxon>Ecdysozoa</taxon>
        <taxon>Arthropoda</taxon>
        <taxon>Hexapoda</taxon>
        <taxon>Insecta</taxon>
        <taxon>Pterygota</taxon>
        <taxon>Neoptera</taxon>
        <taxon>Endopterygota</taxon>
        <taxon>Lepidoptera</taxon>
        <taxon>Glossata</taxon>
        <taxon>Ditrysia</taxon>
        <taxon>Papilionoidea</taxon>
        <taxon>Pieridae</taxon>
        <taxon>Dismorphiinae</taxon>
        <taxon>Leptidea</taxon>
    </lineage>
</organism>
<keyword evidence="1" id="KW-0479">Metal-binding</keyword>
<proteinExistence type="predicted"/>
<accession>A0A5E4QML3</accession>
<dbReference type="EMBL" id="FZQP02003878">
    <property type="protein sequence ID" value="VVC98900.1"/>
    <property type="molecule type" value="Genomic_DNA"/>
</dbReference>